<dbReference type="Proteomes" id="UP001187415">
    <property type="component" value="Unassembled WGS sequence"/>
</dbReference>
<dbReference type="AlphaFoldDB" id="A0AA88MBS0"/>
<proteinExistence type="predicted"/>
<name>A0AA88MBS0_CHASR</name>
<sequence length="74" mass="8143">MWFGFEPSERAGFPRSIHEAANQLSEPPGGHSICRCPRRIGRGDVGQTNYPSFSSAEREGGKLTCRSAELFVSE</sequence>
<keyword evidence="2" id="KW-1185">Reference proteome</keyword>
<accession>A0AA88MBS0</accession>
<organism evidence="1 2">
    <name type="scientific">Channa striata</name>
    <name type="common">Snakehead murrel</name>
    <name type="synonym">Ophicephalus striatus</name>
    <dbReference type="NCBI Taxonomy" id="64152"/>
    <lineage>
        <taxon>Eukaryota</taxon>
        <taxon>Metazoa</taxon>
        <taxon>Chordata</taxon>
        <taxon>Craniata</taxon>
        <taxon>Vertebrata</taxon>
        <taxon>Euteleostomi</taxon>
        <taxon>Actinopterygii</taxon>
        <taxon>Neopterygii</taxon>
        <taxon>Teleostei</taxon>
        <taxon>Neoteleostei</taxon>
        <taxon>Acanthomorphata</taxon>
        <taxon>Anabantaria</taxon>
        <taxon>Anabantiformes</taxon>
        <taxon>Channoidei</taxon>
        <taxon>Channidae</taxon>
        <taxon>Channa</taxon>
    </lineage>
</organism>
<gene>
    <name evidence="1" type="ORF">Q5P01_015464</name>
</gene>
<reference evidence="1" key="1">
    <citation type="submission" date="2023-07" db="EMBL/GenBank/DDBJ databases">
        <title>Chromosome-level Genome Assembly of Striped Snakehead (Channa striata).</title>
        <authorList>
            <person name="Liu H."/>
        </authorList>
    </citation>
    <scope>NUCLEOTIDE SEQUENCE</scope>
    <source>
        <strain evidence="1">Gz</strain>
        <tissue evidence="1">Muscle</tissue>
    </source>
</reference>
<protein>
    <submittedName>
        <fullName evidence="1">Uncharacterized protein</fullName>
    </submittedName>
</protein>
<comment type="caution">
    <text evidence="1">The sequence shown here is derived from an EMBL/GenBank/DDBJ whole genome shotgun (WGS) entry which is preliminary data.</text>
</comment>
<evidence type="ECO:0000313" key="1">
    <source>
        <dbReference type="EMBL" id="KAK2834980.1"/>
    </source>
</evidence>
<evidence type="ECO:0000313" key="2">
    <source>
        <dbReference type="Proteomes" id="UP001187415"/>
    </source>
</evidence>
<dbReference type="EMBL" id="JAUPFM010000012">
    <property type="protein sequence ID" value="KAK2834980.1"/>
    <property type="molecule type" value="Genomic_DNA"/>
</dbReference>